<reference evidence="5" key="1">
    <citation type="submission" date="2023-06" db="EMBL/GenBank/DDBJ databases">
        <title>Identification and characterization of horizontal gene transfer across gut microbiota members of farm animals based on homology search.</title>
        <authorList>
            <person name="Zeman M."/>
            <person name="Kubasova T."/>
            <person name="Jahodarova E."/>
            <person name="Nykrynova M."/>
            <person name="Rychlik I."/>
        </authorList>
    </citation>
    <scope>NUCLEOTIDE SEQUENCE [LARGE SCALE GENOMIC DNA]</scope>
    <source>
        <strain evidence="5">154_Feed</strain>
    </source>
</reference>
<name>A0ABT7V863_9ACTN</name>
<evidence type="ECO:0000259" key="3">
    <source>
        <dbReference type="Pfam" id="PF00724"/>
    </source>
</evidence>
<dbReference type="Pfam" id="PF00724">
    <property type="entry name" value="Oxidored_FMN"/>
    <property type="match status" value="1"/>
</dbReference>
<reference evidence="4 5" key="2">
    <citation type="submission" date="2023-06" db="EMBL/GenBank/DDBJ databases">
        <authorList>
            <person name="Zeman M."/>
            <person name="Kubasova T."/>
            <person name="Jahodarova E."/>
            <person name="Nykrynova M."/>
            <person name="Rychlik I."/>
        </authorList>
    </citation>
    <scope>NUCLEOTIDE SEQUENCE [LARGE SCALE GENOMIC DNA]</scope>
    <source>
        <strain evidence="4 5">154_Feed</strain>
    </source>
</reference>
<evidence type="ECO:0000256" key="2">
    <source>
        <dbReference type="ARBA" id="ARBA00023002"/>
    </source>
</evidence>
<dbReference type="SUPFAM" id="SSF51395">
    <property type="entry name" value="FMN-linked oxidoreductases"/>
    <property type="match status" value="1"/>
</dbReference>
<dbReference type="Proteomes" id="UP001529421">
    <property type="component" value="Unassembled WGS sequence"/>
</dbReference>
<protein>
    <submittedName>
        <fullName evidence="4">NADH:flavin oxidoreductase</fullName>
    </submittedName>
</protein>
<gene>
    <name evidence="4" type="ORF">QUW28_04115</name>
</gene>
<feature type="domain" description="NADH:flavin oxidoreductase/NADH oxidase N-terminal" evidence="3">
    <location>
        <begin position="6"/>
        <end position="325"/>
    </location>
</feature>
<accession>A0ABT7V863</accession>
<sequence length="357" mass="38605">MAGRNLFDALEIGSLHASNRLMRAATYERASDAHGSVTPEIGRIYRELAAGGVGTIIMSFAYVRDDAYRRDRMLGLDRDELVPQYRELVDAMHGLGARCVAQIVHCGANAGKPPFAEGALGPSDGMSPDGERPVRAMTKDDMDLLAADFAAAARRAQQAGFDGVEIHAAHGYLLSQFLNPLWNRREDEFGGPIEARMRFPLQVTAAVRSAVGPGFPLLVKINSSDGVEGGMTEDESLVVSQALAQMVDAIEVSGTTYGKVKIAGPEGHRCLYARYAARLAELLDIPVILTGGNRLVSELQGLLDTTDIAGFGLARPLVCEPDLPRIWQRDPAYWPRCVSCSRCLPEPGRRCVLQAKG</sequence>
<comment type="caution">
    <text evidence="4">The sequence shown here is derived from an EMBL/GenBank/DDBJ whole genome shotgun (WGS) entry which is preliminary data.</text>
</comment>
<keyword evidence="5" id="KW-1185">Reference proteome</keyword>
<organism evidence="4 5">
    <name type="scientific">Enorma phocaeensis</name>
    <dbReference type="NCBI Taxonomy" id="1871019"/>
    <lineage>
        <taxon>Bacteria</taxon>
        <taxon>Bacillati</taxon>
        <taxon>Actinomycetota</taxon>
        <taxon>Coriobacteriia</taxon>
        <taxon>Coriobacteriales</taxon>
        <taxon>Coriobacteriaceae</taxon>
        <taxon>Enorma</taxon>
    </lineage>
</organism>
<dbReference type="CDD" id="cd02803">
    <property type="entry name" value="OYE_like_FMN_family"/>
    <property type="match status" value="1"/>
</dbReference>
<dbReference type="PANTHER" id="PTHR43656">
    <property type="entry name" value="BINDING OXIDOREDUCTASE, PUTATIVE (AFU_ORTHOLOGUE AFUA_2G08260)-RELATED"/>
    <property type="match status" value="1"/>
</dbReference>
<dbReference type="PANTHER" id="PTHR43656:SF2">
    <property type="entry name" value="BINDING OXIDOREDUCTASE, PUTATIVE (AFU_ORTHOLOGUE AFUA_2G08260)-RELATED"/>
    <property type="match status" value="1"/>
</dbReference>
<proteinExistence type="predicted"/>
<keyword evidence="2" id="KW-0560">Oxidoreductase</keyword>
<evidence type="ECO:0000256" key="1">
    <source>
        <dbReference type="ARBA" id="ARBA00022630"/>
    </source>
</evidence>
<dbReference type="InterPro" id="IPR001155">
    <property type="entry name" value="OxRdtase_FMN_N"/>
</dbReference>
<evidence type="ECO:0000313" key="4">
    <source>
        <dbReference type="EMBL" id="MDM8274683.1"/>
    </source>
</evidence>
<dbReference type="InterPro" id="IPR051799">
    <property type="entry name" value="NADH_flavin_oxidoreductase"/>
</dbReference>
<keyword evidence="1" id="KW-0285">Flavoprotein</keyword>
<dbReference type="RefSeq" id="WP_289544780.1">
    <property type="nucleotide sequence ID" value="NZ_JAUDDZ010000004.1"/>
</dbReference>
<dbReference type="InterPro" id="IPR013785">
    <property type="entry name" value="Aldolase_TIM"/>
</dbReference>
<dbReference type="EMBL" id="JAUDDZ010000004">
    <property type="protein sequence ID" value="MDM8274683.1"/>
    <property type="molecule type" value="Genomic_DNA"/>
</dbReference>
<dbReference type="Gene3D" id="3.20.20.70">
    <property type="entry name" value="Aldolase class I"/>
    <property type="match status" value="1"/>
</dbReference>
<evidence type="ECO:0000313" key="5">
    <source>
        <dbReference type="Proteomes" id="UP001529421"/>
    </source>
</evidence>